<evidence type="ECO:0000259" key="1">
    <source>
        <dbReference type="PROSITE" id="PS50017"/>
    </source>
</evidence>
<dbReference type="PANTHER" id="PTHR10454">
    <property type="entry name" value="CASPASE"/>
    <property type="match status" value="1"/>
</dbReference>
<dbReference type="eggNOG" id="ENOG502RTT6">
    <property type="taxonomic scope" value="Eukaryota"/>
</dbReference>
<dbReference type="InterPro" id="IPR000488">
    <property type="entry name" value="Death_dom"/>
</dbReference>
<dbReference type="Pfam" id="PF00531">
    <property type="entry name" value="Death"/>
    <property type="match status" value="1"/>
</dbReference>
<evidence type="ECO:0000313" key="2">
    <source>
        <dbReference type="EMBL" id="EEN50633.1"/>
    </source>
</evidence>
<dbReference type="GO" id="GO:0006508">
    <property type="term" value="P:proteolysis"/>
    <property type="evidence" value="ECO:0007669"/>
    <property type="project" value="InterPro"/>
</dbReference>
<dbReference type="AlphaFoldDB" id="C3ZA45"/>
<dbReference type="SUPFAM" id="SSF47986">
    <property type="entry name" value="DEATH domain"/>
    <property type="match status" value="1"/>
</dbReference>
<gene>
    <name evidence="2" type="ORF">BRAFLDRAFT_77601</name>
</gene>
<dbReference type="Gene3D" id="3.40.50.2000">
    <property type="entry name" value="Glycogen Phosphorylase B"/>
    <property type="match status" value="1"/>
</dbReference>
<sequence>MSDQDIPFRYIYFIKNRVSNKWRDLAGFLAFDTPTINNIAGRNIDDISRCEDMLGEWRLRKGPDATMGVLMEALTDAELEGIVKGLKKKYPGLADGAGAGKRTGGSGKRRITGSRSKPVVLMLNDEYGTRKGGISTIHRGMARLLVSKGAEVYSTVLEATEEDKNDAATDGVQLIVPATFPGDPRQPELNWLTWDHQSRYPKLPPNIGFIIGHVNLTSRAARMIREQRLPDAKLVQVTHVIPEDVSHYKSDAKVLTIGDENDSILEDLKHADVIFSVGPLMYDYYKSQTRQLKPHFEFLPEPSNVFSTTEMTYVDTEMKVVLSISRVKGVERLKGYDLVAKSMGIVFDRLPHTKWRARGVTAEDFPESKAIIQANEKKGKFTPLKYGTQEDLSKDMQQAHVVLMPSRAEPFGLVGLEAIAAGVPVLVSHKSGLAWFLRSQDPDFDRLIVEIEDDDEEAAKTLAKRIVKILTDGHREFQAARKLKEKLLTSKYWEASHRQFLDAFGL</sequence>
<reference evidence="2" key="1">
    <citation type="journal article" date="2008" name="Nature">
        <title>The amphioxus genome and the evolution of the chordate karyotype.</title>
        <authorList>
            <consortium name="US DOE Joint Genome Institute (JGI-PGF)"/>
            <person name="Putnam N.H."/>
            <person name="Butts T."/>
            <person name="Ferrier D.E.K."/>
            <person name="Furlong R.F."/>
            <person name="Hellsten U."/>
            <person name="Kawashima T."/>
            <person name="Robinson-Rechavi M."/>
            <person name="Shoguchi E."/>
            <person name="Terry A."/>
            <person name="Yu J.-K."/>
            <person name="Benito-Gutierrez E.L."/>
            <person name="Dubchak I."/>
            <person name="Garcia-Fernandez J."/>
            <person name="Gibson-Brown J.J."/>
            <person name="Grigoriev I.V."/>
            <person name="Horton A.C."/>
            <person name="de Jong P.J."/>
            <person name="Jurka J."/>
            <person name="Kapitonov V.V."/>
            <person name="Kohara Y."/>
            <person name="Kuroki Y."/>
            <person name="Lindquist E."/>
            <person name="Lucas S."/>
            <person name="Osoegawa K."/>
            <person name="Pennacchio L.A."/>
            <person name="Salamov A.A."/>
            <person name="Satou Y."/>
            <person name="Sauka-Spengler T."/>
            <person name="Schmutz J."/>
            <person name="Shin-I T."/>
            <person name="Toyoda A."/>
            <person name="Bronner-Fraser M."/>
            <person name="Fujiyama A."/>
            <person name="Holland L.Z."/>
            <person name="Holland P.W.H."/>
            <person name="Satoh N."/>
            <person name="Rokhsar D.S."/>
        </authorList>
    </citation>
    <scope>NUCLEOTIDE SEQUENCE [LARGE SCALE GENOMIC DNA]</scope>
    <source>
        <strain evidence="2">S238N-H82</strain>
        <tissue evidence="2">Testes</tissue>
    </source>
</reference>
<dbReference type="PROSITE" id="PS50017">
    <property type="entry name" value="DEATH_DOMAIN"/>
    <property type="match status" value="1"/>
</dbReference>
<dbReference type="SUPFAM" id="SSF53756">
    <property type="entry name" value="UDP-Glycosyltransferase/glycogen phosphorylase"/>
    <property type="match status" value="1"/>
</dbReference>
<dbReference type="EMBL" id="GG666601">
    <property type="protein sequence ID" value="EEN50633.1"/>
    <property type="molecule type" value="Genomic_DNA"/>
</dbReference>
<dbReference type="Gene3D" id="1.10.533.10">
    <property type="entry name" value="Death Domain, Fas"/>
    <property type="match status" value="1"/>
</dbReference>
<dbReference type="CDD" id="cd01670">
    <property type="entry name" value="Death"/>
    <property type="match status" value="1"/>
</dbReference>
<dbReference type="InterPro" id="IPR002398">
    <property type="entry name" value="Pept_C14"/>
</dbReference>
<dbReference type="GO" id="GO:0007165">
    <property type="term" value="P:signal transduction"/>
    <property type="evidence" value="ECO:0007669"/>
    <property type="project" value="InterPro"/>
</dbReference>
<protein>
    <recommendedName>
        <fullName evidence="1">Death domain-containing protein</fullName>
    </recommendedName>
</protein>
<name>C3ZA45_BRAFL</name>
<organism>
    <name type="scientific">Branchiostoma floridae</name>
    <name type="common">Florida lancelet</name>
    <name type="synonym">Amphioxus</name>
    <dbReference type="NCBI Taxonomy" id="7739"/>
    <lineage>
        <taxon>Eukaryota</taxon>
        <taxon>Metazoa</taxon>
        <taxon>Chordata</taxon>
        <taxon>Cephalochordata</taxon>
        <taxon>Leptocardii</taxon>
        <taxon>Amphioxiformes</taxon>
        <taxon>Branchiostomatidae</taxon>
        <taxon>Branchiostoma</taxon>
    </lineage>
</organism>
<dbReference type="InParanoid" id="C3ZA45"/>
<dbReference type="CDD" id="cd03801">
    <property type="entry name" value="GT4_PimA-like"/>
    <property type="match status" value="1"/>
</dbReference>
<accession>C3ZA45</accession>
<proteinExistence type="predicted"/>
<feature type="domain" description="Death" evidence="1">
    <location>
        <begin position="7"/>
        <end position="90"/>
    </location>
</feature>
<dbReference type="STRING" id="7739.C3ZA45"/>
<dbReference type="Pfam" id="PF20706">
    <property type="entry name" value="GT4-conflict"/>
    <property type="match status" value="1"/>
</dbReference>
<dbReference type="InterPro" id="IPR011029">
    <property type="entry name" value="DEATH-like_dom_sf"/>
</dbReference>
<dbReference type="PANTHER" id="PTHR10454:SF248">
    <property type="entry name" value="CASPASE-8-LIKE"/>
    <property type="match status" value="1"/>
</dbReference>
<dbReference type="GO" id="GO:0004197">
    <property type="term" value="F:cysteine-type endopeptidase activity"/>
    <property type="evidence" value="ECO:0007669"/>
    <property type="project" value="InterPro"/>
</dbReference>
<dbReference type="FunFam" id="3.40.50.2000:FF:000190">
    <property type="entry name" value="Uncharacterized protein"/>
    <property type="match status" value="1"/>
</dbReference>